<evidence type="ECO:0000256" key="1">
    <source>
        <dbReference type="SAM" id="Coils"/>
    </source>
</evidence>
<feature type="compositionally biased region" description="Basic and acidic residues" evidence="2">
    <location>
        <begin position="223"/>
        <end position="238"/>
    </location>
</feature>
<feature type="region of interest" description="Disordered" evidence="2">
    <location>
        <begin position="406"/>
        <end position="427"/>
    </location>
</feature>
<protein>
    <submittedName>
        <fullName evidence="3">Uncharacterized protein</fullName>
    </submittedName>
</protein>
<dbReference type="AlphaFoldDB" id="A0A8H5E658"/>
<gene>
    <name evidence="3" type="ORF">FOXYS1_15081</name>
</gene>
<evidence type="ECO:0000256" key="2">
    <source>
        <dbReference type="SAM" id="MobiDB-lite"/>
    </source>
</evidence>
<evidence type="ECO:0000313" key="4">
    <source>
        <dbReference type="Proteomes" id="UP000558688"/>
    </source>
</evidence>
<evidence type="ECO:0000313" key="3">
    <source>
        <dbReference type="EMBL" id="KAF5248628.1"/>
    </source>
</evidence>
<dbReference type="EMBL" id="JAAFOW010003791">
    <property type="protein sequence ID" value="KAF5248628.1"/>
    <property type="molecule type" value="Genomic_DNA"/>
</dbReference>
<organism evidence="3 4">
    <name type="scientific">Fusarium oxysporum</name>
    <name type="common">Fusarium vascular wilt</name>
    <dbReference type="NCBI Taxonomy" id="5507"/>
    <lineage>
        <taxon>Eukaryota</taxon>
        <taxon>Fungi</taxon>
        <taxon>Dikarya</taxon>
        <taxon>Ascomycota</taxon>
        <taxon>Pezizomycotina</taxon>
        <taxon>Sordariomycetes</taxon>
        <taxon>Hypocreomycetidae</taxon>
        <taxon>Hypocreales</taxon>
        <taxon>Nectriaceae</taxon>
        <taxon>Fusarium</taxon>
        <taxon>Fusarium oxysporum species complex</taxon>
    </lineage>
</organism>
<reference evidence="3" key="1">
    <citation type="submission" date="2020-02" db="EMBL/GenBank/DDBJ databases">
        <title>Identification and distribution of gene clusters putatively required for synthesis of sphingolipid metabolism inhibitors in phylogenetically diverse species of the filamentous fungus Fusarium.</title>
        <authorList>
            <person name="Kim H.-S."/>
            <person name="Busman M."/>
            <person name="Brown D.W."/>
            <person name="Divon H."/>
            <person name="Uhlig S."/>
            <person name="Proctor R.H."/>
        </authorList>
    </citation>
    <scope>NUCLEOTIDE SEQUENCE [LARGE SCALE GENOMIC DNA]</scope>
    <source>
        <strain evidence="3">NRRL 39464</strain>
    </source>
</reference>
<comment type="caution">
    <text evidence="3">The sequence shown here is derived from an EMBL/GenBank/DDBJ whole genome shotgun (WGS) entry which is preliminary data.</text>
</comment>
<proteinExistence type="predicted"/>
<accession>A0A8H5E658</accession>
<name>A0A8H5E658_FUSOX</name>
<sequence length="500" mass="54438">MSTSPCLDVHFTARAVIEWQSDHESDRTTRILAKPDPKVSSITLTARFDSKGSLFDIHIPLKLKGLDNTSDVTLRACASSVISLDVVKNPTVSSEVEQEFKSPALGLRFQLNRHLDILVPTPALEPICPAGRARSGVVLDAIREFSRATAFTVYIEVRNASPKLQSVSDAVSQGFLKTSSSSRFQLASMYAGLGAKIVQLGADETLAPPSYEETEPPPPPPPIDHKPDRKRPRQDTETERAEEIALIWAELQMLKQAKATDWQRIAFLEKENQELRETVAKLQEQYKAFDKSQQDIHHSFGALETAVEKNTQEFEESVGNELAELREDISLALSLDPSATTSHSRVALRTLQKNCLLQASTVSVMSQGNDPNDSFMTGLRISSMSPMDNSTIRSWSGSPSSVSDKKALASGLWPHTQPGTADNTTSVTAASSSSLGANVGFSRAEPAGVSLMSRMGTAQAAKMVRTFQHPVPPLPVSATQSHHEVGCGIEVTLLQVMMHV</sequence>
<dbReference type="Proteomes" id="UP000558688">
    <property type="component" value="Unassembled WGS sequence"/>
</dbReference>
<keyword evidence="1" id="KW-0175">Coiled coil</keyword>
<feature type="region of interest" description="Disordered" evidence="2">
    <location>
        <begin position="207"/>
        <end position="238"/>
    </location>
</feature>
<feature type="coiled-coil region" evidence="1">
    <location>
        <begin position="265"/>
        <end position="292"/>
    </location>
</feature>